<dbReference type="EMBL" id="BAAARI010000014">
    <property type="protein sequence ID" value="GAA2582910.1"/>
    <property type="molecule type" value="Genomic_DNA"/>
</dbReference>
<protein>
    <recommendedName>
        <fullName evidence="5">Lipoprotein</fullName>
    </recommendedName>
</protein>
<feature type="signal peptide" evidence="2">
    <location>
        <begin position="1"/>
        <end position="21"/>
    </location>
</feature>
<organism evidence="3 4">
    <name type="scientific">Microbacterium binotii</name>
    <dbReference type="NCBI Taxonomy" id="462710"/>
    <lineage>
        <taxon>Bacteria</taxon>
        <taxon>Bacillati</taxon>
        <taxon>Actinomycetota</taxon>
        <taxon>Actinomycetes</taxon>
        <taxon>Micrococcales</taxon>
        <taxon>Microbacteriaceae</taxon>
        <taxon>Microbacterium</taxon>
    </lineage>
</organism>
<dbReference type="RefSeq" id="WP_344229562.1">
    <property type="nucleotide sequence ID" value="NZ_BAAARI010000014.1"/>
</dbReference>
<feature type="region of interest" description="Disordered" evidence="1">
    <location>
        <begin position="25"/>
        <end position="48"/>
    </location>
</feature>
<keyword evidence="4" id="KW-1185">Reference proteome</keyword>
<evidence type="ECO:0000256" key="1">
    <source>
        <dbReference type="SAM" id="MobiDB-lite"/>
    </source>
</evidence>
<accession>A0ABP6BR36</accession>
<gene>
    <name evidence="3" type="ORF">GCM10009862_22630</name>
</gene>
<feature type="compositionally biased region" description="Basic and acidic residues" evidence="1">
    <location>
        <begin position="27"/>
        <end position="36"/>
    </location>
</feature>
<evidence type="ECO:0000313" key="3">
    <source>
        <dbReference type="EMBL" id="GAA2582910.1"/>
    </source>
</evidence>
<proteinExistence type="predicted"/>
<evidence type="ECO:0000256" key="2">
    <source>
        <dbReference type="SAM" id="SignalP"/>
    </source>
</evidence>
<sequence>MVRSRLLAIAPLSVVAALALAACSPADGDKGDDRPESPLSAYLSSIWGGDLSPEEQEARFTEQQKKSEELVAQCMSEEGFDYTPNIQSVSFSSGDDVEWKPDDRDWVTQYGYGMVNYPGRDETPTDQEEYVDPNQDYVSSLSESEQAAFYEALYGPSPSEEELSEDGSYEYDWTTAGCQGWAQHESGANPMMDEEFESINDAINDFYMKMADDPGFAKIDAEWASCMADAGHSGFAKQADAQTSMSDKLNEYYSAQTDYVEDDPKLKELGEEEIALAIADLDCREKTNYRDQYEKVQFALEEQFIADNKADLDALKAAAEQAS</sequence>
<dbReference type="PROSITE" id="PS51257">
    <property type="entry name" value="PROKAR_LIPOPROTEIN"/>
    <property type="match status" value="1"/>
</dbReference>
<evidence type="ECO:0000313" key="4">
    <source>
        <dbReference type="Proteomes" id="UP001500274"/>
    </source>
</evidence>
<keyword evidence="2" id="KW-0732">Signal</keyword>
<comment type="caution">
    <text evidence="3">The sequence shown here is derived from an EMBL/GenBank/DDBJ whole genome shotgun (WGS) entry which is preliminary data.</text>
</comment>
<feature type="chain" id="PRO_5045478825" description="Lipoprotein" evidence="2">
    <location>
        <begin position="22"/>
        <end position="323"/>
    </location>
</feature>
<name>A0ABP6BR36_9MICO</name>
<reference evidence="4" key="1">
    <citation type="journal article" date="2019" name="Int. J. Syst. Evol. Microbiol.">
        <title>The Global Catalogue of Microorganisms (GCM) 10K type strain sequencing project: providing services to taxonomists for standard genome sequencing and annotation.</title>
        <authorList>
            <consortium name="The Broad Institute Genomics Platform"/>
            <consortium name="The Broad Institute Genome Sequencing Center for Infectious Disease"/>
            <person name="Wu L."/>
            <person name="Ma J."/>
        </authorList>
    </citation>
    <scope>NUCLEOTIDE SEQUENCE [LARGE SCALE GENOMIC DNA]</scope>
    <source>
        <strain evidence="4">JCM 16365</strain>
    </source>
</reference>
<evidence type="ECO:0008006" key="5">
    <source>
        <dbReference type="Google" id="ProtNLM"/>
    </source>
</evidence>
<dbReference type="Proteomes" id="UP001500274">
    <property type="component" value="Unassembled WGS sequence"/>
</dbReference>